<protein>
    <submittedName>
        <fullName evidence="3">ADP-ribosylation/Crystallin J1</fullName>
    </submittedName>
</protein>
<proteinExistence type="predicted"/>
<dbReference type="AlphaFoldDB" id="A0AAV3XH83"/>
<feature type="binding site" evidence="1">
    <location>
        <position position="265"/>
    </location>
    <ligand>
        <name>Mg(2+)</name>
        <dbReference type="ChEBI" id="CHEBI:18420"/>
        <label>1</label>
    </ligand>
</feature>
<evidence type="ECO:0000313" key="3">
    <source>
        <dbReference type="EMBL" id="GET41779.1"/>
    </source>
</evidence>
<keyword evidence="2" id="KW-0812">Transmembrane</keyword>
<keyword evidence="4" id="KW-1185">Reference proteome</keyword>
<dbReference type="Gene3D" id="1.10.4080.10">
    <property type="entry name" value="ADP-ribosylation/Crystallin J1"/>
    <property type="match status" value="1"/>
</dbReference>
<dbReference type="PANTHER" id="PTHR16222">
    <property type="entry name" value="ADP-RIBOSYLGLYCOHYDROLASE"/>
    <property type="match status" value="1"/>
</dbReference>
<dbReference type="SUPFAM" id="SSF101478">
    <property type="entry name" value="ADP-ribosylglycohydrolase"/>
    <property type="match status" value="1"/>
</dbReference>
<evidence type="ECO:0000313" key="4">
    <source>
        <dbReference type="Proteomes" id="UP001050975"/>
    </source>
</evidence>
<comment type="cofactor">
    <cofactor evidence="1">
        <name>Mg(2+)</name>
        <dbReference type="ChEBI" id="CHEBI:18420"/>
    </cofactor>
    <text evidence="1">Binds 2 magnesium ions per subunit.</text>
</comment>
<feature type="binding site" evidence="1">
    <location>
        <position position="56"/>
    </location>
    <ligand>
        <name>Mg(2+)</name>
        <dbReference type="ChEBI" id="CHEBI:18420"/>
        <label>1</label>
    </ligand>
</feature>
<dbReference type="Pfam" id="PF03747">
    <property type="entry name" value="ADP_ribosyl_GH"/>
    <property type="match status" value="1"/>
</dbReference>
<keyword evidence="1" id="KW-0479">Metal-binding</keyword>
<feature type="binding site" evidence="1">
    <location>
        <position position="264"/>
    </location>
    <ligand>
        <name>Mg(2+)</name>
        <dbReference type="ChEBI" id="CHEBI:18420"/>
        <label>1</label>
    </ligand>
</feature>
<name>A0AAV3XH83_9CYAN</name>
<keyword evidence="2" id="KW-0472">Membrane</keyword>
<comment type="caution">
    <text evidence="3">The sequence shown here is derived from an EMBL/GenBank/DDBJ whole genome shotgun (WGS) entry which is preliminary data.</text>
</comment>
<dbReference type="InterPro" id="IPR036705">
    <property type="entry name" value="Ribosyl_crysJ1_sf"/>
</dbReference>
<keyword evidence="1" id="KW-0460">Magnesium</keyword>
<dbReference type="EMBL" id="BLAY01000134">
    <property type="protein sequence ID" value="GET41779.1"/>
    <property type="molecule type" value="Genomic_DNA"/>
</dbReference>
<dbReference type="RefSeq" id="WP_226588382.1">
    <property type="nucleotide sequence ID" value="NZ_BLAY01000134.1"/>
</dbReference>
<sequence length="351" mass="38654">MISPTCESIIGCLLGTAVGDAFGLPYEGLSKRRQVRLYPHLNQYQFLFGRGMISDDTEHTCTVAQSLIVSAGNVDIFKQDLAWGLRFWLLGLPAGIGYGTLRGILKLWLGYCSGVFSAGNGAAMRSAIIGVCYGDDLRKLRQLVRASTRLTHTDPKAEFGALAVAFASYLSSRKSQVYPQNYYCQLANILGAEAAEFLELIEKACYSADAGESTAYFASQLGMNNRVSGYVYDTVPVVIQTWLRHQQDYPTAIREIIRCGRDTDTTAAILGGIIGASVGKEGIPTAWLQGLWEWPRTKVWIELLGKRLADVCKQGAAKRALSLPMPVILLRNLLFLIVVIVHGFRRFLPPY</sequence>
<dbReference type="Proteomes" id="UP001050975">
    <property type="component" value="Unassembled WGS sequence"/>
</dbReference>
<dbReference type="InterPro" id="IPR050792">
    <property type="entry name" value="ADP-ribosylglycohydrolase"/>
</dbReference>
<gene>
    <name evidence="3" type="ORF">MiSe_65930</name>
</gene>
<organism evidence="3 4">
    <name type="scientific">Microseira wollei NIES-4236</name>
    <dbReference type="NCBI Taxonomy" id="2530354"/>
    <lineage>
        <taxon>Bacteria</taxon>
        <taxon>Bacillati</taxon>
        <taxon>Cyanobacteriota</taxon>
        <taxon>Cyanophyceae</taxon>
        <taxon>Oscillatoriophycideae</taxon>
        <taxon>Aerosakkonematales</taxon>
        <taxon>Aerosakkonemataceae</taxon>
        <taxon>Microseira</taxon>
    </lineage>
</organism>
<feature type="binding site" evidence="1">
    <location>
        <position position="262"/>
    </location>
    <ligand>
        <name>Mg(2+)</name>
        <dbReference type="ChEBI" id="CHEBI:18420"/>
        <label>1</label>
    </ligand>
</feature>
<dbReference type="InterPro" id="IPR005502">
    <property type="entry name" value="Ribosyl_crysJ1"/>
</dbReference>
<dbReference type="PANTHER" id="PTHR16222:SF12">
    <property type="entry name" value="ADP-RIBOSYLGLYCOHYDROLASE-RELATED"/>
    <property type="match status" value="1"/>
</dbReference>
<feature type="binding site" evidence="1">
    <location>
        <position position="54"/>
    </location>
    <ligand>
        <name>Mg(2+)</name>
        <dbReference type="ChEBI" id="CHEBI:18420"/>
        <label>1</label>
    </ligand>
</feature>
<reference evidence="3" key="1">
    <citation type="submission" date="2019-10" db="EMBL/GenBank/DDBJ databases">
        <title>Draft genome sequece of Microseira wollei NIES-4236.</title>
        <authorList>
            <person name="Yamaguchi H."/>
            <person name="Suzuki S."/>
            <person name="Kawachi M."/>
        </authorList>
    </citation>
    <scope>NUCLEOTIDE SEQUENCE</scope>
    <source>
        <strain evidence="3">NIES-4236</strain>
    </source>
</reference>
<accession>A0AAV3XH83</accession>
<feature type="binding site" evidence="1">
    <location>
        <position position="55"/>
    </location>
    <ligand>
        <name>Mg(2+)</name>
        <dbReference type="ChEBI" id="CHEBI:18420"/>
        <label>1</label>
    </ligand>
</feature>
<dbReference type="GO" id="GO:0046872">
    <property type="term" value="F:metal ion binding"/>
    <property type="evidence" value="ECO:0007669"/>
    <property type="project" value="UniProtKB-KW"/>
</dbReference>
<evidence type="ECO:0000256" key="2">
    <source>
        <dbReference type="SAM" id="Phobius"/>
    </source>
</evidence>
<feature type="transmembrane region" description="Helical" evidence="2">
    <location>
        <begin position="328"/>
        <end position="348"/>
    </location>
</feature>
<keyword evidence="2" id="KW-1133">Transmembrane helix</keyword>
<evidence type="ECO:0000256" key="1">
    <source>
        <dbReference type="PIRSR" id="PIRSR605502-1"/>
    </source>
</evidence>